<dbReference type="InterPro" id="IPR007313">
    <property type="entry name" value="FxsA"/>
</dbReference>
<dbReference type="Pfam" id="PF04186">
    <property type="entry name" value="FxsA"/>
    <property type="match status" value="1"/>
</dbReference>
<evidence type="ECO:0000313" key="2">
    <source>
        <dbReference type="EMBL" id="AUM14135.1"/>
    </source>
</evidence>
<feature type="transmembrane region" description="Helical" evidence="1">
    <location>
        <begin position="32"/>
        <end position="50"/>
    </location>
</feature>
<keyword evidence="1" id="KW-1133">Transmembrane helix</keyword>
<name>A0A2K9LRP9_9GAMM</name>
<dbReference type="RefSeq" id="WP_101895510.1">
    <property type="nucleotide sequence ID" value="NZ_CP022684.1"/>
</dbReference>
<proteinExistence type="predicted"/>
<dbReference type="NCBIfam" id="NF008528">
    <property type="entry name" value="PRK11463.1-2"/>
    <property type="match status" value="1"/>
</dbReference>
<dbReference type="AlphaFoldDB" id="A0A2K9LRP9"/>
<keyword evidence="2" id="KW-0436">Ligase</keyword>
<sequence>MGFGRVFIFIFVFALLEAIVLGQVAQSIGWAVTILLTVLTAMMGSLLFRWQGVETWIRLNKRMQQGEMPGAEMVEGVMLLLGGALLITPGFITDAVGFLLLLPQSRKAFASYVVKKGMMQAFTRGPGQGNVWVYQRGSYGPGATQPDSDQQRPTVYEDRQGHFVIEGEVEKKDETP</sequence>
<organism evidence="2 3">
    <name type="scientific">Ketobacter alkanivorans</name>
    <dbReference type="NCBI Taxonomy" id="1917421"/>
    <lineage>
        <taxon>Bacteria</taxon>
        <taxon>Pseudomonadati</taxon>
        <taxon>Pseudomonadota</taxon>
        <taxon>Gammaproteobacteria</taxon>
        <taxon>Pseudomonadales</taxon>
        <taxon>Ketobacteraceae</taxon>
        <taxon>Ketobacter</taxon>
    </lineage>
</organism>
<gene>
    <name evidence="2" type="ORF">Kalk_17645</name>
</gene>
<dbReference type="OrthoDB" id="9792788at2"/>
<protein>
    <submittedName>
        <fullName evidence="2">Biotin--acetyl-CoA-carboxylase ligase</fullName>
    </submittedName>
</protein>
<reference evidence="3" key="1">
    <citation type="submission" date="2017-08" db="EMBL/GenBank/DDBJ databases">
        <title>Direct submision.</title>
        <authorList>
            <person name="Kim S.-J."/>
            <person name="Rhee S.-K."/>
        </authorList>
    </citation>
    <scope>NUCLEOTIDE SEQUENCE [LARGE SCALE GENOMIC DNA]</scope>
    <source>
        <strain evidence="3">GI5</strain>
    </source>
</reference>
<keyword evidence="1" id="KW-0812">Transmembrane</keyword>
<dbReference type="Proteomes" id="UP000235116">
    <property type="component" value="Chromosome"/>
</dbReference>
<dbReference type="GO" id="GO:0016020">
    <property type="term" value="C:membrane"/>
    <property type="evidence" value="ECO:0007669"/>
    <property type="project" value="InterPro"/>
</dbReference>
<accession>A0A2K9LRP9</accession>
<dbReference type="EMBL" id="CP022684">
    <property type="protein sequence ID" value="AUM14135.1"/>
    <property type="molecule type" value="Genomic_DNA"/>
</dbReference>
<dbReference type="PANTHER" id="PTHR35335">
    <property type="entry name" value="UPF0716 PROTEIN FXSA"/>
    <property type="match status" value="1"/>
</dbReference>
<feature type="transmembrane region" description="Helical" evidence="1">
    <location>
        <begin position="77"/>
        <end position="102"/>
    </location>
</feature>
<feature type="transmembrane region" description="Helical" evidence="1">
    <location>
        <begin position="6"/>
        <end position="25"/>
    </location>
</feature>
<evidence type="ECO:0000313" key="3">
    <source>
        <dbReference type="Proteomes" id="UP000235116"/>
    </source>
</evidence>
<keyword evidence="3" id="KW-1185">Reference proteome</keyword>
<evidence type="ECO:0000256" key="1">
    <source>
        <dbReference type="SAM" id="Phobius"/>
    </source>
</evidence>
<keyword evidence="1" id="KW-0472">Membrane</keyword>
<dbReference type="GO" id="GO:0016874">
    <property type="term" value="F:ligase activity"/>
    <property type="evidence" value="ECO:0007669"/>
    <property type="project" value="UniProtKB-KW"/>
</dbReference>
<dbReference type="PANTHER" id="PTHR35335:SF1">
    <property type="entry name" value="UPF0716 PROTEIN FXSA"/>
    <property type="match status" value="1"/>
</dbReference>
<dbReference type="KEGG" id="kak:Kalk_17645"/>